<accession>A0ABU1NHS4</accession>
<dbReference type="PROSITE" id="PS51077">
    <property type="entry name" value="HTH_ICLR"/>
    <property type="match status" value="1"/>
</dbReference>
<gene>
    <name evidence="7" type="ORF">J2739_003803</name>
</gene>
<dbReference type="SUPFAM" id="SSF55781">
    <property type="entry name" value="GAF domain-like"/>
    <property type="match status" value="1"/>
</dbReference>
<dbReference type="InterPro" id="IPR014757">
    <property type="entry name" value="Tscrpt_reg_IclR_C"/>
</dbReference>
<evidence type="ECO:0000259" key="6">
    <source>
        <dbReference type="PROSITE" id="PS51078"/>
    </source>
</evidence>
<comment type="caution">
    <text evidence="7">The sequence shown here is derived from an EMBL/GenBank/DDBJ whole genome shotgun (WGS) entry which is preliminary data.</text>
</comment>
<dbReference type="RefSeq" id="WP_309904427.1">
    <property type="nucleotide sequence ID" value="NZ_JAVDRF010000008.1"/>
</dbReference>
<feature type="domain" description="HTH iclR-type" evidence="5">
    <location>
        <begin position="22"/>
        <end position="84"/>
    </location>
</feature>
<sequence length="287" mass="31153">MPREPKAEPQPRRRHHEAPTLNRSLERGIEVLRAFRPGADLLGNGEIAERTSLSRATVSRLTQTLVGSGLLEHDRVRRAYRLAAPVLSFAHAMRAGSPVLNAAAPLMRALAEKMHINVGLAVADRDEMVYLESVRYNRRVSLRNVVAGQRVPMELTSLGRAYLAVVQASERRALMGLFRSRRASEWRQLRSDIEQAKLSVEQRGYCTASWQPEVVALATPLIVPDGPIYVLNVSVSTAASLRDAEAELSGVLLDLSVKIGAVLGAASDPRSAARGAGQNQAGAGSRS</sequence>
<evidence type="ECO:0000256" key="1">
    <source>
        <dbReference type="ARBA" id="ARBA00023015"/>
    </source>
</evidence>
<reference evidence="7 8" key="1">
    <citation type="submission" date="2023-07" db="EMBL/GenBank/DDBJ databases">
        <title>Sorghum-associated microbial communities from plants grown in Nebraska, USA.</title>
        <authorList>
            <person name="Schachtman D."/>
        </authorList>
    </citation>
    <scope>NUCLEOTIDE SEQUENCE [LARGE SCALE GENOMIC DNA]</scope>
    <source>
        <strain evidence="7 8">DS1781</strain>
    </source>
</reference>
<feature type="domain" description="IclR-ED" evidence="6">
    <location>
        <begin position="85"/>
        <end position="265"/>
    </location>
</feature>
<feature type="compositionally biased region" description="Basic and acidic residues" evidence="4">
    <location>
        <begin position="1"/>
        <end position="11"/>
    </location>
</feature>
<keyword evidence="1" id="KW-0805">Transcription regulation</keyword>
<evidence type="ECO:0000313" key="8">
    <source>
        <dbReference type="Proteomes" id="UP001184230"/>
    </source>
</evidence>
<keyword evidence="3" id="KW-0804">Transcription</keyword>
<dbReference type="InterPro" id="IPR050707">
    <property type="entry name" value="HTH_MetabolicPath_Reg"/>
</dbReference>
<dbReference type="PANTHER" id="PTHR30136">
    <property type="entry name" value="HELIX-TURN-HELIX TRANSCRIPTIONAL REGULATOR, ICLR FAMILY"/>
    <property type="match status" value="1"/>
</dbReference>
<dbReference type="Proteomes" id="UP001184230">
    <property type="component" value="Unassembled WGS sequence"/>
</dbReference>
<dbReference type="Gene3D" id="3.30.450.40">
    <property type="match status" value="1"/>
</dbReference>
<proteinExistence type="predicted"/>
<feature type="region of interest" description="Disordered" evidence="4">
    <location>
        <begin position="1"/>
        <end position="23"/>
    </location>
</feature>
<evidence type="ECO:0000256" key="4">
    <source>
        <dbReference type="SAM" id="MobiDB-lite"/>
    </source>
</evidence>
<keyword evidence="2 7" id="KW-0238">DNA-binding</keyword>
<evidence type="ECO:0000313" key="7">
    <source>
        <dbReference type="EMBL" id="MDR6538017.1"/>
    </source>
</evidence>
<dbReference type="SUPFAM" id="SSF46785">
    <property type="entry name" value="Winged helix' DNA-binding domain"/>
    <property type="match status" value="1"/>
</dbReference>
<dbReference type="InterPro" id="IPR005471">
    <property type="entry name" value="Tscrpt_reg_IclR_N"/>
</dbReference>
<dbReference type="SMART" id="SM00346">
    <property type="entry name" value="HTH_ICLR"/>
    <property type="match status" value="1"/>
</dbReference>
<evidence type="ECO:0000256" key="2">
    <source>
        <dbReference type="ARBA" id="ARBA00023125"/>
    </source>
</evidence>
<protein>
    <submittedName>
        <fullName evidence="7">DNA-binding IclR family transcriptional regulator</fullName>
    </submittedName>
</protein>
<dbReference type="Pfam" id="PF09339">
    <property type="entry name" value="HTH_IclR"/>
    <property type="match status" value="1"/>
</dbReference>
<dbReference type="InterPro" id="IPR036388">
    <property type="entry name" value="WH-like_DNA-bd_sf"/>
</dbReference>
<dbReference type="InterPro" id="IPR036390">
    <property type="entry name" value="WH_DNA-bd_sf"/>
</dbReference>
<evidence type="ECO:0000256" key="3">
    <source>
        <dbReference type="ARBA" id="ARBA00023163"/>
    </source>
</evidence>
<dbReference type="GO" id="GO:0003677">
    <property type="term" value="F:DNA binding"/>
    <property type="evidence" value="ECO:0007669"/>
    <property type="project" value="UniProtKB-KW"/>
</dbReference>
<name>A0ABU1NHS4_9BURK</name>
<dbReference type="PROSITE" id="PS51078">
    <property type="entry name" value="ICLR_ED"/>
    <property type="match status" value="1"/>
</dbReference>
<evidence type="ECO:0000259" key="5">
    <source>
        <dbReference type="PROSITE" id="PS51077"/>
    </source>
</evidence>
<keyword evidence="8" id="KW-1185">Reference proteome</keyword>
<dbReference type="Gene3D" id="1.10.10.10">
    <property type="entry name" value="Winged helix-like DNA-binding domain superfamily/Winged helix DNA-binding domain"/>
    <property type="match status" value="1"/>
</dbReference>
<feature type="region of interest" description="Disordered" evidence="4">
    <location>
        <begin position="268"/>
        <end position="287"/>
    </location>
</feature>
<organism evidence="7 8">
    <name type="scientific">Variovorax soli</name>
    <dbReference type="NCBI Taxonomy" id="376815"/>
    <lineage>
        <taxon>Bacteria</taxon>
        <taxon>Pseudomonadati</taxon>
        <taxon>Pseudomonadota</taxon>
        <taxon>Betaproteobacteria</taxon>
        <taxon>Burkholderiales</taxon>
        <taxon>Comamonadaceae</taxon>
        <taxon>Variovorax</taxon>
    </lineage>
</organism>
<dbReference type="PANTHER" id="PTHR30136:SF33">
    <property type="entry name" value="TRANSCRIPTIONAL REGULATORY PROTEIN"/>
    <property type="match status" value="1"/>
</dbReference>
<feature type="compositionally biased region" description="Low complexity" evidence="4">
    <location>
        <begin position="270"/>
        <end position="287"/>
    </location>
</feature>
<dbReference type="InterPro" id="IPR029016">
    <property type="entry name" value="GAF-like_dom_sf"/>
</dbReference>
<dbReference type="Pfam" id="PF01614">
    <property type="entry name" value="IclR_C"/>
    <property type="match status" value="1"/>
</dbReference>
<dbReference type="EMBL" id="JAVDRF010000008">
    <property type="protein sequence ID" value="MDR6538017.1"/>
    <property type="molecule type" value="Genomic_DNA"/>
</dbReference>